<dbReference type="AlphaFoldDB" id="A0A7J5XZK8"/>
<evidence type="ECO:0000313" key="2">
    <source>
        <dbReference type="EMBL" id="KAF3841917.1"/>
    </source>
</evidence>
<dbReference type="Proteomes" id="UP000518266">
    <property type="component" value="Unassembled WGS sequence"/>
</dbReference>
<feature type="region of interest" description="Disordered" evidence="1">
    <location>
        <begin position="182"/>
        <end position="259"/>
    </location>
</feature>
<dbReference type="OrthoDB" id="10037631at2759"/>
<protein>
    <recommendedName>
        <fullName evidence="4">Pecanex-like protein</fullName>
    </recommendedName>
</protein>
<comment type="caution">
    <text evidence="2">The sequence shown here is derived from an EMBL/GenBank/DDBJ whole genome shotgun (WGS) entry which is preliminary data.</text>
</comment>
<feature type="region of interest" description="Disordered" evidence="1">
    <location>
        <begin position="1"/>
        <end position="94"/>
    </location>
</feature>
<evidence type="ECO:0008006" key="4">
    <source>
        <dbReference type="Google" id="ProtNLM"/>
    </source>
</evidence>
<name>A0A7J5XZK8_DISMA</name>
<proteinExistence type="predicted"/>
<feature type="compositionally biased region" description="Polar residues" evidence="1">
    <location>
        <begin position="71"/>
        <end position="94"/>
    </location>
</feature>
<dbReference type="EMBL" id="JAAKFY010000019">
    <property type="protein sequence ID" value="KAF3841917.1"/>
    <property type="molecule type" value="Genomic_DNA"/>
</dbReference>
<evidence type="ECO:0000313" key="3">
    <source>
        <dbReference type="Proteomes" id="UP000518266"/>
    </source>
</evidence>
<organism evidence="2 3">
    <name type="scientific">Dissostichus mawsoni</name>
    <name type="common">Antarctic cod</name>
    <dbReference type="NCBI Taxonomy" id="36200"/>
    <lineage>
        <taxon>Eukaryota</taxon>
        <taxon>Metazoa</taxon>
        <taxon>Chordata</taxon>
        <taxon>Craniata</taxon>
        <taxon>Vertebrata</taxon>
        <taxon>Euteleostomi</taxon>
        <taxon>Actinopterygii</taxon>
        <taxon>Neopterygii</taxon>
        <taxon>Teleostei</taxon>
        <taxon>Neoteleostei</taxon>
        <taxon>Acanthomorphata</taxon>
        <taxon>Eupercaria</taxon>
        <taxon>Perciformes</taxon>
        <taxon>Notothenioidei</taxon>
        <taxon>Nototheniidae</taxon>
        <taxon>Dissostichus</taxon>
    </lineage>
</organism>
<gene>
    <name evidence="2" type="ORF">F7725_023868</name>
</gene>
<sequence>MVTVRKDNLTSCNSGGNMEDVDCGNGGSSSLSNNRPSSVASNSLSLYQHRARTTHSRRHHKRRREYRSRSVQPQSQRPPVTSQSGPILDSGSTHGLVQRLSNSQLSFNTSIASIFSQEYKTIRGCFSLFRSPSLRSRWINSQIQAAQHQQRSSQVSSSSSTLSLLFGKRSFSSGLVISGLSAAEGGTPRTRSPRPASTSPWAPRTEPYESIDASYSNAAVTVKDGVQSAERGCSQELDETQEDSKSASTAPEATDQKTV</sequence>
<evidence type="ECO:0000256" key="1">
    <source>
        <dbReference type="SAM" id="MobiDB-lite"/>
    </source>
</evidence>
<feature type="compositionally biased region" description="Basic residues" evidence="1">
    <location>
        <begin position="49"/>
        <end position="66"/>
    </location>
</feature>
<keyword evidence="3" id="KW-1185">Reference proteome</keyword>
<reference evidence="2 3" key="1">
    <citation type="submission" date="2020-03" db="EMBL/GenBank/DDBJ databases">
        <title>Dissostichus mawsoni Genome sequencing and assembly.</title>
        <authorList>
            <person name="Park H."/>
        </authorList>
    </citation>
    <scope>NUCLEOTIDE SEQUENCE [LARGE SCALE GENOMIC DNA]</scope>
    <source>
        <strain evidence="2">DM0001</strain>
        <tissue evidence="2">Muscle</tissue>
    </source>
</reference>
<accession>A0A7J5XZK8</accession>
<feature type="compositionally biased region" description="Low complexity" evidence="1">
    <location>
        <begin position="28"/>
        <end position="41"/>
    </location>
</feature>